<keyword evidence="3" id="KW-0812">Transmembrane</keyword>
<keyword evidence="3" id="KW-1133">Transmembrane helix</keyword>
<dbReference type="RefSeq" id="WP_131598192.1">
    <property type="nucleotide sequence ID" value="NZ_CBDBYK010000003.1"/>
</dbReference>
<name>A0A4R0XTY4_9MOLU</name>
<evidence type="ECO:0000313" key="5">
    <source>
        <dbReference type="Proteomes" id="UP000294192"/>
    </source>
</evidence>
<sequence>MSEIKKEELAKNTKNKPTEVKKAASETKEITTKSATTKTVAKEEPKKEVNKKPIILNVNFTVSKKGLKKWTVKKDGVVGYTHHKTKAEAFAIAERKIREVKGRQGRIKIHEDGKYTSNWLIEANKQAKLASGSQDTEIITLLKEQKAKILELSQVRKVTKKEDAMEIAKEAREEAKKANEAIVKNTNEHEELRKADSETNKEVAELKTEVANLVKENKKIKNSSRIEEILLIVIFVLVVAMFIYITLVATDVINAPWK</sequence>
<keyword evidence="5" id="KW-1185">Reference proteome</keyword>
<keyword evidence="1" id="KW-0175">Coiled coil</keyword>
<feature type="region of interest" description="Disordered" evidence="2">
    <location>
        <begin position="1"/>
        <end position="47"/>
    </location>
</feature>
<feature type="transmembrane region" description="Helical" evidence="3">
    <location>
        <begin position="229"/>
        <end position="249"/>
    </location>
</feature>
<feature type="compositionally biased region" description="Basic and acidic residues" evidence="2">
    <location>
        <begin position="1"/>
        <end position="31"/>
    </location>
</feature>
<evidence type="ECO:0000256" key="2">
    <source>
        <dbReference type="SAM" id="MobiDB-lite"/>
    </source>
</evidence>
<dbReference type="AlphaFoldDB" id="A0A4R0XTY4"/>
<gene>
    <name evidence="4" type="ORF">C4B24_00025</name>
</gene>
<dbReference type="Proteomes" id="UP000294192">
    <property type="component" value="Unassembled WGS sequence"/>
</dbReference>
<proteinExistence type="predicted"/>
<dbReference type="OrthoDB" id="9926127at2"/>
<evidence type="ECO:0000256" key="1">
    <source>
        <dbReference type="SAM" id="Coils"/>
    </source>
</evidence>
<keyword evidence="3" id="KW-0472">Membrane</keyword>
<dbReference type="EMBL" id="PSZO01000001">
    <property type="protein sequence ID" value="TCG11988.1"/>
    <property type="molecule type" value="Genomic_DNA"/>
</dbReference>
<accession>A0A4R0XTY4</accession>
<evidence type="ECO:0000313" key="4">
    <source>
        <dbReference type="EMBL" id="TCG11988.1"/>
    </source>
</evidence>
<comment type="caution">
    <text evidence="4">The sequence shown here is derived from an EMBL/GenBank/DDBJ whole genome shotgun (WGS) entry which is preliminary data.</text>
</comment>
<protein>
    <submittedName>
        <fullName evidence="4">Uncharacterized protein</fullName>
    </submittedName>
</protein>
<organism evidence="4 5">
    <name type="scientific">Mycoplasma marinum</name>
    <dbReference type="NCBI Taxonomy" id="1937190"/>
    <lineage>
        <taxon>Bacteria</taxon>
        <taxon>Bacillati</taxon>
        <taxon>Mycoplasmatota</taxon>
        <taxon>Mollicutes</taxon>
        <taxon>Mycoplasmataceae</taxon>
        <taxon>Mycoplasma</taxon>
    </lineage>
</organism>
<feature type="coiled-coil region" evidence="1">
    <location>
        <begin position="158"/>
        <end position="223"/>
    </location>
</feature>
<evidence type="ECO:0000256" key="3">
    <source>
        <dbReference type="SAM" id="Phobius"/>
    </source>
</evidence>
<reference evidence="4 5" key="1">
    <citation type="submission" date="2018-02" db="EMBL/GenBank/DDBJ databases">
        <title>Mycoplasma marinum and Mycoplasma todarodis sp. nov., moderately halophilic and psychrotolerant mycoplasmas isolated from cephalopods.</title>
        <authorList>
            <person name="Viver T."/>
        </authorList>
    </citation>
    <scope>NUCLEOTIDE SEQUENCE [LARGE SCALE GENOMIC DNA]</scope>
    <source>
        <strain evidence="4 5">PE</strain>
    </source>
</reference>